<dbReference type="PROSITE" id="PS50092">
    <property type="entry name" value="TSP1"/>
    <property type="match status" value="2"/>
</dbReference>
<evidence type="ECO:0000259" key="5">
    <source>
        <dbReference type="Pfam" id="PF19028"/>
    </source>
</evidence>
<keyword evidence="4" id="KW-0812">Transmembrane</keyword>
<evidence type="ECO:0000256" key="4">
    <source>
        <dbReference type="SAM" id="Phobius"/>
    </source>
</evidence>
<gene>
    <name evidence="6" type="ORF">CVLEPA_LOCUS12268</name>
</gene>
<keyword evidence="4" id="KW-0472">Membrane</keyword>
<evidence type="ECO:0000313" key="7">
    <source>
        <dbReference type="Proteomes" id="UP001642483"/>
    </source>
</evidence>
<dbReference type="SMART" id="SM00209">
    <property type="entry name" value="TSP1"/>
    <property type="match status" value="2"/>
</dbReference>
<dbReference type="InterPro" id="IPR036383">
    <property type="entry name" value="TSP1_rpt_sf"/>
</dbReference>
<dbReference type="InterPro" id="IPR044004">
    <property type="entry name" value="TSP1_spondin_dom"/>
</dbReference>
<keyword evidence="7" id="KW-1185">Reference proteome</keyword>
<accession>A0ABP0FQX1</accession>
<feature type="domain" description="Spondin-like TSP1" evidence="5">
    <location>
        <begin position="35"/>
        <end position="89"/>
    </location>
</feature>
<dbReference type="SUPFAM" id="SSF82895">
    <property type="entry name" value="TSP-1 type 1 repeat"/>
    <property type="match status" value="2"/>
</dbReference>
<organism evidence="6 7">
    <name type="scientific">Clavelina lepadiformis</name>
    <name type="common">Light-bulb sea squirt</name>
    <name type="synonym">Ascidia lepadiformis</name>
    <dbReference type="NCBI Taxonomy" id="159417"/>
    <lineage>
        <taxon>Eukaryota</taxon>
        <taxon>Metazoa</taxon>
        <taxon>Chordata</taxon>
        <taxon>Tunicata</taxon>
        <taxon>Ascidiacea</taxon>
        <taxon>Aplousobranchia</taxon>
        <taxon>Clavelinidae</taxon>
        <taxon>Clavelina</taxon>
    </lineage>
</organism>
<dbReference type="Pfam" id="PF19028">
    <property type="entry name" value="TSP1_spondin"/>
    <property type="match status" value="2"/>
</dbReference>
<proteinExistence type="predicted"/>
<dbReference type="Proteomes" id="UP001642483">
    <property type="component" value="Unassembled WGS sequence"/>
</dbReference>
<keyword evidence="1" id="KW-0732">Signal</keyword>
<reference evidence="6 7" key="1">
    <citation type="submission" date="2024-02" db="EMBL/GenBank/DDBJ databases">
        <authorList>
            <person name="Daric V."/>
            <person name="Darras S."/>
        </authorList>
    </citation>
    <scope>NUCLEOTIDE SEQUENCE [LARGE SCALE GENOMIC DNA]</scope>
</reference>
<dbReference type="InterPro" id="IPR051418">
    <property type="entry name" value="Spondin/Thrombospondin_T1"/>
</dbReference>
<comment type="caution">
    <text evidence="6">The sequence shown here is derived from an EMBL/GenBank/DDBJ whole genome shotgun (WGS) entry which is preliminary data.</text>
</comment>
<evidence type="ECO:0000256" key="2">
    <source>
        <dbReference type="ARBA" id="ARBA00023157"/>
    </source>
</evidence>
<keyword evidence="4" id="KW-1133">Transmembrane helix</keyword>
<keyword evidence="3" id="KW-0325">Glycoprotein</keyword>
<name>A0ABP0FQX1_CLALP</name>
<protein>
    <recommendedName>
        <fullName evidence="5">Spondin-like TSP1 domain-containing protein</fullName>
    </recommendedName>
</protein>
<dbReference type="PANTHER" id="PTHR11311">
    <property type="entry name" value="SPONDIN"/>
    <property type="match status" value="1"/>
</dbReference>
<feature type="domain" description="Spondin-like TSP1" evidence="5">
    <location>
        <begin position="93"/>
        <end position="142"/>
    </location>
</feature>
<evidence type="ECO:0000256" key="1">
    <source>
        <dbReference type="ARBA" id="ARBA00022729"/>
    </source>
</evidence>
<keyword evidence="2" id="KW-1015">Disulfide bond</keyword>
<dbReference type="Gene3D" id="2.20.100.10">
    <property type="entry name" value="Thrombospondin type-1 (TSP1) repeat"/>
    <property type="match status" value="2"/>
</dbReference>
<evidence type="ECO:0000256" key="3">
    <source>
        <dbReference type="ARBA" id="ARBA00023180"/>
    </source>
</evidence>
<sequence>MSKRCFKFIVGILIVGAIGATAYGIWYSYGQPIDCKVSDWSDWSQCSQSCGLGVQESKRFIIVQARNGGKSCSLDGRLKQTKTCQITGCPIDCELSDWSKWGKCQTTAGQREQDRRRYVTIKERNGGKSCREMRYEVRKCEELWNPVVFAFVAVASLILAVGILVVFLACCCDAGEKKQKYNPL</sequence>
<dbReference type="InterPro" id="IPR000884">
    <property type="entry name" value="TSP1_rpt"/>
</dbReference>
<feature type="transmembrane region" description="Helical" evidence="4">
    <location>
        <begin position="143"/>
        <end position="170"/>
    </location>
</feature>
<dbReference type="EMBL" id="CAWYQH010000090">
    <property type="protein sequence ID" value="CAK8682055.1"/>
    <property type="molecule type" value="Genomic_DNA"/>
</dbReference>
<evidence type="ECO:0000313" key="6">
    <source>
        <dbReference type="EMBL" id="CAK8682055.1"/>
    </source>
</evidence>
<dbReference type="PANTHER" id="PTHR11311:SF15">
    <property type="entry name" value="SPONDIN-2"/>
    <property type="match status" value="1"/>
</dbReference>